<feature type="region of interest" description="Disordered" evidence="1">
    <location>
        <begin position="26"/>
        <end position="166"/>
    </location>
</feature>
<dbReference type="GeneID" id="104957539"/>
<sequence>MCVSVCLSDPVSTSLVQSVMSMASSHSQHSHISTDTMSSMSGSYLAGAEGEPGGDEGGDAEGDENQDAPMESRGPSQQDGEFSQEPKEQNYSVAVEEQDSEGNDVTEEDCSSPSNGKGLMYLGGYRPVLEPPAHHTSTSNINMEEQGAENRDGQSPKHPRRGPLIV</sequence>
<feature type="compositionally biased region" description="Acidic residues" evidence="1">
    <location>
        <begin position="52"/>
        <end position="66"/>
    </location>
</feature>
<dbReference type="Proteomes" id="UP000504611">
    <property type="component" value="Unplaced"/>
</dbReference>
<proteinExistence type="predicted"/>
<evidence type="ECO:0000313" key="2">
    <source>
        <dbReference type="Proteomes" id="UP000504611"/>
    </source>
</evidence>
<dbReference type="OrthoDB" id="10014838at2759"/>
<accession>A0A6I9NZF7</accession>
<gene>
    <name evidence="3" type="primary">LOC104957539</name>
</gene>
<keyword evidence="2" id="KW-1185">Reference proteome</keyword>
<name>A0A6I9NZF7_9TELE</name>
<evidence type="ECO:0000313" key="3">
    <source>
        <dbReference type="RefSeq" id="XP_010783484.1"/>
    </source>
</evidence>
<organism evidence="2 3">
    <name type="scientific">Notothenia coriiceps</name>
    <name type="common">black rockcod</name>
    <dbReference type="NCBI Taxonomy" id="8208"/>
    <lineage>
        <taxon>Eukaryota</taxon>
        <taxon>Metazoa</taxon>
        <taxon>Chordata</taxon>
        <taxon>Craniata</taxon>
        <taxon>Vertebrata</taxon>
        <taxon>Euteleostomi</taxon>
        <taxon>Actinopterygii</taxon>
        <taxon>Neopterygii</taxon>
        <taxon>Teleostei</taxon>
        <taxon>Neoteleostei</taxon>
        <taxon>Acanthomorphata</taxon>
        <taxon>Eupercaria</taxon>
        <taxon>Perciformes</taxon>
        <taxon>Notothenioidei</taxon>
        <taxon>Nototheniidae</taxon>
        <taxon>Notothenia</taxon>
    </lineage>
</organism>
<dbReference type="AlphaFoldDB" id="A0A6I9NZF7"/>
<feature type="compositionally biased region" description="Basic residues" evidence="1">
    <location>
        <begin position="157"/>
        <end position="166"/>
    </location>
</feature>
<protein>
    <submittedName>
        <fullName evidence="3">RING finger protein 157-like isoform X2</fullName>
    </submittedName>
</protein>
<feature type="compositionally biased region" description="Acidic residues" evidence="1">
    <location>
        <begin position="96"/>
        <end position="110"/>
    </location>
</feature>
<dbReference type="RefSeq" id="XP_010783484.1">
    <property type="nucleotide sequence ID" value="XM_010785182.1"/>
</dbReference>
<evidence type="ECO:0000256" key="1">
    <source>
        <dbReference type="SAM" id="MobiDB-lite"/>
    </source>
</evidence>
<reference evidence="3" key="1">
    <citation type="submission" date="2025-08" db="UniProtKB">
        <authorList>
            <consortium name="RefSeq"/>
        </authorList>
    </citation>
    <scope>IDENTIFICATION</scope>
    <source>
        <tissue evidence="3">Muscle</tissue>
    </source>
</reference>